<name>A0ABQ4NKH7_9RHOB</name>
<dbReference type="Proteomes" id="UP000786693">
    <property type="component" value="Unassembled WGS sequence"/>
</dbReference>
<evidence type="ECO:0008006" key="3">
    <source>
        <dbReference type="Google" id="ProtNLM"/>
    </source>
</evidence>
<evidence type="ECO:0000313" key="1">
    <source>
        <dbReference type="EMBL" id="GIT94914.1"/>
    </source>
</evidence>
<reference evidence="1 2" key="1">
    <citation type="submission" date="2021-05" db="EMBL/GenBank/DDBJ databases">
        <title>Bacteria Genome sequencing.</title>
        <authorList>
            <person name="Takabe Y."/>
            <person name="Nakajima Y."/>
            <person name="Suzuki S."/>
            <person name="Shiozaki T."/>
        </authorList>
    </citation>
    <scope>NUCLEOTIDE SEQUENCE [LARGE SCALE GENOMIC DNA]</scope>
    <source>
        <strain evidence="1 2">AI_62</strain>
    </source>
</reference>
<gene>
    <name evidence="1" type="ORF">JANAI62_15370</name>
</gene>
<comment type="caution">
    <text evidence="1">The sequence shown here is derived from an EMBL/GenBank/DDBJ whole genome shotgun (WGS) entry which is preliminary data.</text>
</comment>
<dbReference type="RefSeq" id="WP_220748406.1">
    <property type="nucleotide sequence ID" value="NZ_BPFH01000002.1"/>
</dbReference>
<proteinExistence type="predicted"/>
<keyword evidence="2" id="KW-1185">Reference proteome</keyword>
<dbReference type="EMBL" id="BPFH01000002">
    <property type="protein sequence ID" value="GIT94914.1"/>
    <property type="molecule type" value="Genomic_DNA"/>
</dbReference>
<evidence type="ECO:0000313" key="2">
    <source>
        <dbReference type="Proteomes" id="UP000786693"/>
    </source>
</evidence>
<sequence length="73" mass="8533">MQTHLDPERVLGRMFSTGKVAKGGVFHRAVRDVDRLVGRDRFLMELDRRGFQCLENGGQFVVFCNREPVRRIR</sequence>
<protein>
    <recommendedName>
        <fullName evidence="3">N-(5'-phosphoribosyl)anthranilate isomerase</fullName>
    </recommendedName>
</protein>
<organism evidence="1 2">
    <name type="scientific">Jannaschia pagri</name>
    <dbReference type="NCBI Taxonomy" id="2829797"/>
    <lineage>
        <taxon>Bacteria</taxon>
        <taxon>Pseudomonadati</taxon>
        <taxon>Pseudomonadota</taxon>
        <taxon>Alphaproteobacteria</taxon>
        <taxon>Rhodobacterales</taxon>
        <taxon>Roseobacteraceae</taxon>
        <taxon>Jannaschia</taxon>
    </lineage>
</organism>
<accession>A0ABQ4NKH7</accession>